<keyword evidence="1" id="KW-1133">Transmembrane helix</keyword>
<accession>A0A833Z1I9</accession>
<dbReference type="AlphaFoldDB" id="A0A833Z1I9"/>
<organism evidence="2 3">
    <name type="scientific">Phyllostomus discolor</name>
    <name type="common">pale spear-nosed bat</name>
    <dbReference type="NCBI Taxonomy" id="89673"/>
    <lineage>
        <taxon>Eukaryota</taxon>
        <taxon>Metazoa</taxon>
        <taxon>Chordata</taxon>
        <taxon>Craniata</taxon>
        <taxon>Vertebrata</taxon>
        <taxon>Euteleostomi</taxon>
        <taxon>Mammalia</taxon>
        <taxon>Eutheria</taxon>
        <taxon>Laurasiatheria</taxon>
        <taxon>Chiroptera</taxon>
        <taxon>Yangochiroptera</taxon>
        <taxon>Phyllostomidae</taxon>
        <taxon>Phyllostominae</taxon>
        <taxon>Phyllostomus</taxon>
    </lineage>
</organism>
<protein>
    <submittedName>
        <fullName evidence="2">Uncharacterized protein</fullName>
    </submittedName>
</protein>
<evidence type="ECO:0000313" key="2">
    <source>
        <dbReference type="EMBL" id="KAF6088443.1"/>
    </source>
</evidence>
<dbReference type="Proteomes" id="UP000664940">
    <property type="component" value="Unassembled WGS sequence"/>
</dbReference>
<keyword evidence="1" id="KW-0812">Transmembrane</keyword>
<name>A0A833Z1I9_9CHIR</name>
<feature type="transmembrane region" description="Helical" evidence="1">
    <location>
        <begin position="82"/>
        <end position="106"/>
    </location>
</feature>
<keyword evidence="1" id="KW-0472">Membrane</keyword>
<comment type="caution">
    <text evidence="2">The sequence shown here is derived from an EMBL/GenBank/DDBJ whole genome shotgun (WGS) entry which is preliminary data.</text>
</comment>
<dbReference type="EMBL" id="JABVXQ010000010">
    <property type="protein sequence ID" value="KAF6088443.1"/>
    <property type="molecule type" value="Genomic_DNA"/>
</dbReference>
<evidence type="ECO:0000313" key="3">
    <source>
        <dbReference type="Proteomes" id="UP000664940"/>
    </source>
</evidence>
<proteinExistence type="predicted"/>
<sequence length="128" mass="14493">MGAYLPDAGILGWAVWTRAGIIHSQGVPPNFYLLHMNVGLPVPTLLFNATPCLLTSPPYLHVSAFPTHLDEYGFFKCLVIGFPYSLIFLTILGVVFRFSCTSFLWLCKEVKRVYLPFHFDQKSSKICY</sequence>
<reference evidence="2 3" key="1">
    <citation type="journal article" date="2020" name="Nature">
        <title>Six reference-quality genomes reveal evolution of bat adaptations.</title>
        <authorList>
            <person name="Jebb D."/>
            <person name="Huang Z."/>
            <person name="Pippel M."/>
            <person name="Hughes G.M."/>
            <person name="Lavrichenko K."/>
            <person name="Devanna P."/>
            <person name="Winkler S."/>
            <person name="Jermiin L.S."/>
            <person name="Skirmuntt E.C."/>
            <person name="Katzourakis A."/>
            <person name="Burkitt-Gray L."/>
            <person name="Ray D.A."/>
            <person name="Sullivan K.A.M."/>
            <person name="Roscito J.G."/>
            <person name="Kirilenko B.M."/>
            <person name="Davalos L.M."/>
            <person name="Corthals A.P."/>
            <person name="Power M.L."/>
            <person name="Jones G."/>
            <person name="Ransome R.D."/>
            <person name="Dechmann D.K.N."/>
            <person name="Locatelli A.G."/>
            <person name="Puechmaille S.J."/>
            <person name="Fedrigo O."/>
            <person name="Jarvis E.D."/>
            <person name="Hiller M."/>
            <person name="Vernes S.C."/>
            <person name="Myers E.W."/>
            <person name="Teeling E.C."/>
        </authorList>
    </citation>
    <scope>NUCLEOTIDE SEQUENCE [LARGE SCALE GENOMIC DNA]</scope>
    <source>
        <strain evidence="2">Bat1K_MPI-CBG_1</strain>
    </source>
</reference>
<gene>
    <name evidence="2" type="ORF">HJG60_008268</name>
</gene>
<evidence type="ECO:0000256" key="1">
    <source>
        <dbReference type="SAM" id="Phobius"/>
    </source>
</evidence>